<dbReference type="PROSITE" id="PS50812">
    <property type="entry name" value="PWWP"/>
    <property type="match status" value="1"/>
</dbReference>
<keyword evidence="4" id="KW-1185">Reference proteome</keyword>
<dbReference type="Ensembl" id="ENSCPBT00000018505.1">
    <property type="protein sequence ID" value="ENSCPBP00000015632.1"/>
    <property type="gene ID" value="ENSCPBG00000011536.1"/>
</dbReference>
<evidence type="ECO:0000256" key="1">
    <source>
        <dbReference type="SAM" id="MobiDB-lite"/>
    </source>
</evidence>
<dbReference type="PANTHER" id="PTHR10688">
    <property type="entry name" value="PWWP DOMAIN-CONTAINING PROTEIN"/>
    <property type="match status" value="1"/>
</dbReference>
<dbReference type="GeneTree" id="ENSGT00940000156928"/>
<dbReference type="Pfam" id="PF00855">
    <property type="entry name" value="PWWP"/>
    <property type="match status" value="1"/>
</dbReference>
<feature type="region of interest" description="Disordered" evidence="1">
    <location>
        <begin position="109"/>
        <end position="150"/>
    </location>
</feature>
<evidence type="ECO:0000313" key="3">
    <source>
        <dbReference type="Ensembl" id="ENSCPBP00000015632.1"/>
    </source>
</evidence>
<feature type="region of interest" description="Disordered" evidence="1">
    <location>
        <begin position="1"/>
        <end position="94"/>
    </location>
</feature>
<dbReference type="AlphaFoldDB" id="A0A8C3HBT6"/>
<dbReference type="Gene3D" id="2.30.30.140">
    <property type="match status" value="1"/>
</dbReference>
<dbReference type="InterPro" id="IPR052657">
    <property type="entry name" value="PDP_family_Arabidopsis"/>
</dbReference>
<dbReference type="Proteomes" id="UP000694380">
    <property type="component" value="Unplaced"/>
</dbReference>
<feature type="compositionally biased region" description="Low complexity" evidence="1">
    <location>
        <begin position="120"/>
        <end position="136"/>
    </location>
</feature>
<reference evidence="3" key="2">
    <citation type="submission" date="2025-09" db="UniProtKB">
        <authorList>
            <consortium name="Ensembl"/>
        </authorList>
    </citation>
    <scope>IDENTIFICATION</scope>
</reference>
<evidence type="ECO:0000259" key="2">
    <source>
        <dbReference type="PROSITE" id="PS50812"/>
    </source>
</evidence>
<evidence type="ECO:0000313" key="4">
    <source>
        <dbReference type="Proteomes" id="UP000694380"/>
    </source>
</evidence>
<proteinExistence type="predicted"/>
<dbReference type="InterPro" id="IPR000313">
    <property type="entry name" value="PWWP_dom"/>
</dbReference>
<accession>A0A8C3HBT6</accession>
<protein>
    <recommendedName>
        <fullName evidence="2">PWWP domain-containing protein</fullName>
    </recommendedName>
</protein>
<feature type="domain" description="PWWP" evidence="2">
    <location>
        <begin position="166"/>
        <end position="224"/>
    </location>
</feature>
<organism evidence="3 4">
    <name type="scientific">Chrysemys picta bellii</name>
    <name type="common">Western painted turtle</name>
    <name type="synonym">Emys bellii</name>
    <dbReference type="NCBI Taxonomy" id="8478"/>
    <lineage>
        <taxon>Eukaryota</taxon>
        <taxon>Metazoa</taxon>
        <taxon>Chordata</taxon>
        <taxon>Craniata</taxon>
        <taxon>Vertebrata</taxon>
        <taxon>Euteleostomi</taxon>
        <taxon>Archelosauria</taxon>
        <taxon>Testudinata</taxon>
        <taxon>Testudines</taxon>
        <taxon>Cryptodira</taxon>
        <taxon>Durocryptodira</taxon>
        <taxon>Testudinoidea</taxon>
        <taxon>Emydidae</taxon>
        <taxon>Chrysemys</taxon>
    </lineage>
</organism>
<reference evidence="3" key="1">
    <citation type="submission" date="2025-08" db="UniProtKB">
        <authorList>
            <consortium name="Ensembl"/>
        </authorList>
    </citation>
    <scope>IDENTIFICATION</scope>
</reference>
<dbReference type="SMART" id="SM00293">
    <property type="entry name" value="PWWP"/>
    <property type="match status" value="1"/>
</dbReference>
<name>A0A8C3HBT6_CHRPI</name>
<dbReference type="SUPFAM" id="SSF63748">
    <property type="entry name" value="Tudor/PWWP/MBT"/>
    <property type="match status" value="1"/>
</dbReference>
<sequence length="286" mass="31404">MGSPPPRRPSISPCSAPRIRRARPFAARPRETPGLGTARRGRAGAARERDVRQRGVSRPSQSPAGARGAAQPLRWERGAPPQRQENDLESLAPIRCSKRRMAMSVQAPLIDLTEEDSKESSQSSSTTSASSTQEDQNGSPELITGEQESRVAGEVVEYQDGKDFGIGELVWGKIKGFSWWPAIIVSYRITSKHQAISRMCWVQWFGDGKFSEVSANKLVGLMVFRQHFNHSTFNKLVARNQAGKMFTEPPPADGTPDRPPALLSPLTIWGSGCRPLASQGLGHRPR</sequence>